<feature type="domain" description="HPt" evidence="2">
    <location>
        <begin position="186"/>
        <end position="260"/>
    </location>
</feature>
<dbReference type="SUPFAM" id="SSF47226">
    <property type="entry name" value="Histidine-containing phosphotransfer domain, HPT domain"/>
    <property type="match status" value="1"/>
</dbReference>
<evidence type="ECO:0000256" key="1">
    <source>
        <dbReference type="SAM" id="MobiDB-lite"/>
    </source>
</evidence>
<reference evidence="3" key="1">
    <citation type="submission" date="2008-10" db="EMBL/GenBank/DDBJ databases">
        <title>Complete sequence of Desulfovibrio vulgaris str. 'Miyazaki F'.</title>
        <authorList>
            <person name="Lucas S."/>
            <person name="Copeland A."/>
            <person name="Lapidus A."/>
            <person name="Glavina del Rio T."/>
            <person name="Dalin E."/>
            <person name="Tice H."/>
            <person name="Bruce D."/>
            <person name="Goodwin L."/>
            <person name="Pitluck S."/>
            <person name="Sims D."/>
            <person name="Brettin T."/>
            <person name="Detter J.C."/>
            <person name="Han C."/>
            <person name="Larimer F."/>
            <person name="Land M."/>
            <person name="Hauser L."/>
            <person name="Kyrpides N."/>
            <person name="Mikhailova N."/>
            <person name="Hazen T.C."/>
            <person name="Richardson P."/>
        </authorList>
    </citation>
    <scope>NUCLEOTIDE SEQUENCE</scope>
    <source>
        <strain evidence="3">Miyazaki F</strain>
    </source>
</reference>
<dbReference type="AlphaFoldDB" id="B8DPS0"/>
<dbReference type="OrthoDB" id="9833741at2"/>
<name>B8DPS0_NITV9</name>
<sequence>MPKDREGGTTPSPNRREQPDQAHADAAAPGTDTGHLLVLVSGARASVREALSAQVVLLLPGARVYAASPKDKPGATPCPGRCGSMFMPAAPPRLVLRLAGDAPAVPPGWEDAPLAEVRPRDVDGERAPAHASGYVDLADVALALARCGQLRRVADTGVPSGQRLSGAALIAAMPEVLRPLLPGVWRTAEALVGQAGDALHARDMALLARVAHTMRGMAANYAMSEWAACAAALECAAGCTDVDAASDSLAWLRAALAALSGLPGLSGQSGQSVPSPVGAEPDPHD</sequence>
<dbReference type="Pfam" id="PF01627">
    <property type="entry name" value="Hpt"/>
    <property type="match status" value="1"/>
</dbReference>
<dbReference type="InterPro" id="IPR008207">
    <property type="entry name" value="Sig_transdc_His_kin_Hpt_dom"/>
</dbReference>
<dbReference type="EMBL" id="CP001197">
    <property type="protein sequence ID" value="ACL07977.1"/>
    <property type="molecule type" value="Genomic_DNA"/>
</dbReference>
<dbReference type="Gene3D" id="1.20.120.160">
    <property type="entry name" value="HPT domain"/>
    <property type="match status" value="1"/>
</dbReference>
<proteinExistence type="predicted"/>
<protein>
    <recommendedName>
        <fullName evidence="2">HPt domain-containing protein</fullName>
    </recommendedName>
</protein>
<dbReference type="KEGG" id="dvm:DvMF_1022"/>
<dbReference type="GO" id="GO:0000160">
    <property type="term" value="P:phosphorelay signal transduction system"/>
    <property type="evidence" value="ECO:0007669"/>
    <property type="project" value="InterPro"/>
</dbReference>
<feature type="compositionally biased region" description="Basic and acidic residues" evidence="1">
    <location>
        <begin position="14"/>
        <end position="23"/>
    </location>
</feature>
<gene>
    <name evidence="3" type="ordered locus">DvMF_1022</name>
</gene>
<dbReference type="STRING" id="883.DvMF_1022"/>
<organism evidence="3">
    <name type="scientific">Nitratidesulfovibrio vulgaris (strain DSM 19637 / Miyazaki F)</name>
    <name type="common">Desulfovibrio vulgaris</name>
    <dbReference type="NCBI Taxonomy" id="883"/>
    <lineage>
        <taxon>Bacteria</taxon>
        <taxon>Pseudomonadati</taxon>
        <taxon>Thermodesulfobacteriota</taxon>
        <taxon>Desulfovibrionia</taxon>
        <taxon>Desulfovibrionales</taxon>
        <taxon>Desulfovibrionaceae</taxon>
        <taxon>Nitratidesulfovibrio</taxon>
    </lineage>
</organism>
<feature type="region of interest" description="Disordered" evidence="1">
    <location>
        <begin position="265"/>
        <end position="285"/>
    </location>
</feature>
<feature type="region of interest" description="Disordered" evidence="1">
    <location>
        <begin position="1"/>
        <end position="30"/>
    </location>
</feature>
<feature type="compositionally biased region" description="Low complexity" evidence="1">
    <location>
        <begin position="265"/>
        <end position="278"/>
    </location>
</feature>
<dbReference type="HOGENOM" id="CLU_975675_0_0_7"/>
<dbReference type="InterPro" id="IPR036641">
    <property type="entry name" value="HPT_dom_sf"/>
</dbReference>
<accession>B8DPS0</accession>
<evidence type="ECO:0000313" key="3">
    <source>
        <dbReference type="EMBL" id="ACL07977.1"/>
    </source>
</evidence>
<dbReference type="GO" id="GO:0004672">
    <property type="term" value="F:protein kinase activity"/>
    <property type="evidence" value="ECO:0007669"/>
    <property type="project" value="UniProtKB-ARBA"/>
</dbReference>
<evidence type="ECO:0000259" key="2">
    <source>
        <dbReference type="Pfam" id="PF01627"/>
    </source>
</evidence>